<dbReference type="PANTHER" id="PTHR43358:SF4">
    <property type="entry name" value="ALPHA_BETA HYDROLASE FOLD-1 DOMAIN-CONTAINING PROTEIN"/>
    <property type="match status" value="1"/>
</dbReference>
<dbReference type="Pfam" id="PF00561">
    <property type="entry name" value="Abhydrolase_1"/>
    <property type="match status" value="1"/>
</dbReference>
<dbReference type="Proteomes" id="UP000480929">
    <property type="component" value="Unassembled WGS sequence"/>
</dbReference>
<evidence type="ECO:0000313" key="7">
    <source>
        <dbReference type="Proteomes" id="UP000480929"/>
    </source>
</evidence>
<dbReference type="OrthoDB" id="9776685at2"/>
<gene>
    <name evidence="5" type="ORF">GKD88_03970</name>
    <name evidence="4" type="ORF">GKE08_05240</name>
</gene>
<proteinExistence type="predicted"/>
<reference evidence="6 7" key="1">
    <citation type="journal article" date="2019" name="Nat. Med.">
        <title>A library of human gut bacterial isolates paired with longitudinal multiomics data enables mechanistic microbiome research.</title>
        <authorList>
            <person name="Poyet M."/>
            <person name="Groussin M."/>
            <person name="Gibbons S.M."/>
            <person name="Avila-Pacheco J."/>
            <person name="Jiang X."/>
            <person name="Kearney S.M."/>
            <person name="Perrotta A.R."/>
            <person name="Berdy B."/>
            <person name="Zhao S."/>
            <person name="Lieberman T.D."/>
            <person name="Swanson P.K."/>
            <person name="Smith M."/>
            <person name="Roesemann S."/>
            <person name="Alexander J.E."/>
            <person name="Rich S.A."/>
            <person name="Livny J."/>
            <person name="Vlamakis H."/>
            <person name="Clish C."/>
            <person name="Bullock K."/>
            <person name="Deik A."/>
            <person name="Scott J."/>
            <person name="Pierce K.A."/>
            <person name="Xavier R.J."/>
            <person name="Alm E.J."/>
        </authorList>
    </citation>
    <scope>NUCLEOTIDE SEQUENCE [LARGE SCALE GENOMIC DNA]</scope>
    <source>
        <strain evidence="4 6">BIOML-A4</strain>
        <strain evidence="5 7">BIOML-A5</strain>
    </source>
</reference>
<keyword evidence="7" id="KW-1185">Reference proteome</keyword>
<dbReference type="InterPro" id="IPR052920">
    <property type="entry name" value="DNA-binding_regulatory"/>
</dbReference>
<evidence type="ECO:0000259" key="3">
    <source>
        <dbReference type="Pfam" id="PF03959"/>
    </source>
</evidence>
<dbReference type="Gene3D" id="3.40.50.1820">
    <property type="entry name" value="alpha/beta hydrolase"/>
    <property type="match status" value="1"/>
</dbReference>
<dbReference type="InterPro" id="IPR005645">
    <property type="entry name" value="FSH-like_dom"/>
</dbReference>
<dbReference type="InterPro" id="IPR000073">
    <property type="entry name" value="AB_hydrolase_1"/>
</dbReference>
<keyword evidence="4" id="KW-0378">Hydrolase</keyword>
<evidence type="ECO:0000313" key="5">
    <source>
        <dbReference type="EMBL" id="MSC32273.1"/>
    </source>
</evidence>
<dbReference type="EMBL" id="WKPJ01000005">
    <property type="protein sequence ID" value="MSA88726.1"/>
    <property type="molecule type" value="Genomic_DNA"/>
</dbReference>
<dbReference type="PANTHER" id="PTHR43358">
    <property type="entry name" value="ALPHA/BETA-HYDROLASE"/>
    <property type="match status" value="1"/>
</dbReference>
<dbReference type="AlphaFoldDB" id="A0A6N7S5W4"/>
<sequence length="324" mass="35729">MKKKTKILIFVLVLAAAVLTAGSFGAGNYLVDYALYRTDQAPESAHDGKAPVGETYGNEEANKAQEQALTDAWLETVSIEKTEIVSEDGLTLRALQYTADPSAHRYALVIHGYTSNKEAMQTEARHFSELGYTVITPDNRAHGESGGSYIGMGWLDRKDLLLWIQQIVNQDSQAEIILYGVSMGGATVMMTAGEQLPDNVKAVIEDCGYTSVYDMFKNQLDYRFGLPEFPFLATADVMTGIRAGYHFKEASALEQLKKASVPMMFIHGSNDTYVPTDMVYQVFEACPTEKELLVIEGAAHAASADVDPELYWNSVTAFLNRFLN</sequence>
<feature type="chain" id="PRO_5026663670" evidence="1">
    <location>
        <begin position="27"/>
        <end position="324"/>
    </location>
</feature>
<comment type="caution">
    <text evidence="4">The sequence shown here is derived from an EMBL/GenBank/DDBJ whole genome shotgun (WGS) entry which is preliminary data.</text>
</comment>
<dbReference type="SUPFAM" id="SSF53474">
    <property type="entry name" value="alpha/beta-Hydrolases"/>
    <property type="match status" value="1"/>
</dbReference>
<dbReference type="RefSeq" id="WP_020225475.1">
    <property type="nucleotide sequence ID" value="NZ_CABKSC010000003.1"/>
</dbReference>
<evidence type="ECO:0000313" key="4">
    <source>
        <dbReference type="EMBL" id="MSA88726.1"/>
    </source>
</evidence>
<dbReference type="EMBL" id="WKPI01000004">
    <property type="protein sequence ID" value="MSC32273.1"/>
    <property type="molecule type" value="Genomic_DNA"/>
</dbReference>
<feature type="domain" description="Serine hydrolase" evidence="3">
    <location>
        <begin position="244"/>
        <end position="297"/>
    </location>
</feature>
<keyword evidence="1" id="KW-0732">Signal</keyword>
<dbReference type="Pfam" id="PF03959">
    <property type="entry name" value="FSH1"/>
    <property type="match status" value="1"/>
</dbReference>
<feature type="signal peptide" evidence="1">
    <location>
        <begin position="1"/>
        <end position="26"/>
    </location>
</feature>
<accession>A0A6N7S5W4</accession>
<evidence type="ECO:0000256" key="1">
    <source>
        <dbReference type="SAM" id="SignalP"/>
    </source>
</evidence>
<dbReference type="GeneID" id="42457269"/>
<evidence type="ECO:0000313" key="6">
    <source>
        <dbReference type="Proteomes" id="UP000433575"/>
    </source>
</evidence>
<protein>
    <submittedName>
        <fullName evidence="4">Alpha/beta fold hydrolase</fullName>
    </submittedName>
</protein>
<feature type="domain" description="AB hydrolase-1" evidence="2">
    <location>
        <begin position="108"/>
        <end position="229"/>
    </location>
</feature>
<dbReference type="GO" id="GO:0016787">
    <property type="term" value="F:hydrolase activity"/>
    <property type="evidence" value="ECO:0007669"/>
    <property type="project" value="UniProtKB-KW"/>
</dbReference>
<organism evidence="4 6">
    <name type="scientific">Holdemania massiliensis</name>
    <dbReference type="NCBI Taxonomy" id="1468449"/>
    <lineage>
        <taxon>Bacteria</taxon>
        <taxon>Bacillati</taxon>
        <taxon>Bacillota</taxon>
        <taxon>Erysipelotrichia</taxon>
        <taxon>Erysipelotrichales</taxon>
        <taxon>Erysipelotrichaceae</taxon>
        <taxon>Holdemania</taxon>
    </lineage>
</organism>
<evidence type="ECO:0000259" key="2">
    <source>
        <dbReference type="Pfam" id="PF00561"/>
    </source>
</evidence>
<dbReference type="Proteomes" id="UP000433575">
    <property type="component" value="Unassembled WGS sequence"/>
</dbReference>
<dbReference type="InterPro" id="IPR029058">
    <property type="entry name" value="AB_hydrolase_fold"/>
</dbReference>
<name>A0A6N7S5W4_9FIRM</name>